<protein>
    <submittedName>
        <fullName evidence="1">Uncharacterized protein</fullName>
    </submittedName>
</protein>
<evidence type="ECO:0000313" key="1">
    <source>
        <dbReference type="EMBL" id="PMS22587.1"/>
    </source>
</evidence>
<proteinExistence type="predicted"/>
<accession>A0A2N7VZM4</accession>
<dbReference type="AlphaFoldDB" id="A0A2N7VZM4"/>
<reference evidence="1 2" key="1">
    <citation type="submission" date="2018-01" db="EMBL/GenBank/DDBJ databases">
        <title>Whole genome analyses suggest that Burkholderia sensu lato contains two further novel genera in the rhizoxinica-symbiotica group Mycetohabitans gen. nov., and Trinickia gen. nov.: implications for the evolution of diazotrophy and nodulation in the Burkholderiaceae.</title>
        <authorList>
            <person name="Estrada-de los Santos P."/>
            <person name="Palmer M."/>
            <person name="Chavez-Ramirez B."/>
            <person name="Beukes C."/>
            <person name="Steenkamp E.T."/>
            <person name="Hirsch A.M."/>
            <person name="Manyaka P."/>
            <person name="Maluk M."/>
            <person name="Lafos M."/>
            <person name="Crook M."/>
            <person name="Gross E."/>
            <person name="Simon M.F."/>
            <person name="Bueno dos Reis Junior F."/>
            <person name="Poole P.S."/>
            <person name="Venter S.N."/>
            <person name="James E.K."/>
        </authorList>
    </citation>
    <scope>NUCLEOTIDE SEQUENCE [LARGE SCALE GENOMIC DNA]</scope>
    <source>
        <strain evidence="1 2">GIMN1.004</strain>
    </source>
</reference>
<organism evidence="1 2">
    <name type="scientific">Trinickia dabaoshanensis</name>
    <dbReference type="NCBI Taxonomy" id="564714"/>
    <lineage>
        <taxon>Bacteria</taxon>
        <taxon>Pseudomonadati</taxon>
        <taxon>Pseudomonadota</taxon>
        <taxon>Betaproteobacteria</taxon>
        <taxon>Burkholderiales</taxon>
        <taxon>Burkholderiaceae</taxon>
        <taxon>Trinickia</taxon>
    </lineage>
</organism>
<name>A0A2N7VZM4_9BURK</name>
<dbReference type="EMBL" id="PNYA01000003">
    <property type="protein sequence ID" value="PMS22587.1"/>
    <property type="molecule type" value="Genomic_DNA"/>
</dbReference>
<gene>
    <name evidence="1" type="ORF">C0Z18_04515</name>
</gene>
<dbReference type="RefSeq" id="WP_102644176.1">
    <property type="nucleotide sequence ID" value="NZ_PNYA01000003.1"/>
</dbReference>
<evidence type="ECO:0000313" key="2">
    <source>
        <dbReference type="Proteomes" id="UP000235616"/>
    </source>
</evidence>
<comment type="caution">
    <text evidence="1">The sequence shown here is derived from an EMBL/GenBank/DDBJ whole genome shotgun (WGS) entry which is preliminary data.</text>
</comment>
<dbReference type="Proteomes" id="UP000235616">
    <property type="component" value="Unassembled WGS sequence"/>
</dbReference>
<sequence>MSFIGNVVKDVVHDVTHAASDVVNGAGKALGGLGEIGKGLLDGNPKEALKGAGDIAKGGFKAFEGGKTLAEDLTPEGAATTVALAGGKEAVKSITGGGASVPPASA</sequence>
<keyword evidence="2" id="KW-1185">Reference proteome</keyword>